<dbReference type="InterPro" id="IPR051506">
    <property type="entry name" value="ATOS_Transcription_Regulators"/>
</dbReference>
<name>A0ABM4V5T0_COFAR</name>
<dbReference type="Pfam" id="PF13915">
    <property type="entry name" value="DUF4210"/>
    <property type="match status" value="1"/>
</dbReference>
<evidence type="ECO:0000313" key="3">
    <source>
        <dbReference type="RefSeq" id="XP_071914896.1"/>
    </source>
</evidence>
<evidence type="ECO:0000313" key="5">
    <source>
        <dbReference type="RefSeq" id="XP_071914898.1"/>
    </source>
</evidence>
<reference evidence="3 4" key="1">
    <citation type="submission" date="2025-05" db="UniProtKB">
        <authorList>
            <consortium name="RefSeq"/>
        </authorList>
    </citation>
    <scope>IDENTIFICATION</scope>
    <source>
        <tissue evidence="3 4">Leaves</tissue>
    </source>
</reference>
<evidence type="ECO:0000259" key="1">
    <source>
        <dbReference type="SMART" id="SM01177"/>
    </source>
</evidence>
<dbReference type="SMART" id="SM01177">
    <property type="entry name" value="DUF4210"/>
    <property type="match status" value="1"/>
</dbReference>
<organism evidence="2 4">
    <name type="scientific">Coffea arabica</name>
    <name type="common">Arabian coffee</name>
    <dbReference type="NCBI Taxonomy" id="13443"/>
    <lineage>
        <taxon>Eukaryota</taxon>
        <taxon>Viridiplantae</taxon>
        <taxon>Streptophyta</taxon>
        <taxon>Embryophyta</taxon>
        <taxon>Tracheophyta</taxon>
        <taxon>Spermatophyta</taxon>
        <taxon>Magnoliopsida</taxon>
        <taxon>eudicotyledons</taxon>
        <taxon>Gunneridae</taxon>
        <taxon>Pentapetalae</taxon>
        <taxon>asterids</taxon>
        <taxon>lamiids</taxon>
        <taxon>Gentianales</taxon>
        <taxon>Rubiaceae</taxon>
        <taxon>Ixoroideae</taxon>
        <taxon>Gardenieae complex</taxon>
        <taxon>Bertiereae - Coffeeae clade</taxon>
        <taxon>Coffeeae</taxon>
        <taxon>Coffea</taxon>
    </lineage>
</organism>
<accession>A0ABM4V5T0</accession>
<protein>
    <submittedName>
        <fullName evidence="3 4">Uncharacterized protein isoform X1</fullName>
    </submittedName>
</protein>
<dbReference type="PANTHER" id="PTHR13199">
    <property type="entry name" value="GH03947P"/>
    <property type="match status" value="1"/>
</dbReference>
<keyword evidence="2" id="KW-1185">Reference proteome</keyword>
<dbReference type="RefSeq" id="XP_071914896.1">
    <property type="nucleotide sequence ID" value="XM_072058795.1"/>
</dbReference>
<dbReference type="RefSeq" id="XP_071914898.1">
    <property type="nucleotide sequence ID" value="XM_072058797.1"/>
</dbReference>
<evidence type="ECO:0000313" key="4">
    <source>
        <dbReference type="RefSeq" id="XP_071914897.1"/>
    </source>
</evidence>
<dbReference type="RefSeq" id="XP_071914897.1">
    <property type="nucleotide sequence ID" value="XM_072058796.1"/>
</dbReference>
<dbReference type="InterPro" id="IPR025261">
    <property type="entry name" value="Atos-like_cons_dom"/>
</dbReference>
<proteinExistence type="predicted"/>
<sequence>MGLLQVSSSCEISEDVTASSSIFLPSPPQMPGVSACDLDGMHVGVITPPFGGNSICSSLGDFNRKSSLEASNFSHNSFQQDSVDAVAHCHVSRTHFGDKIDSLSPCAKRDMYTPASRIVGFEAFQKDILPGGMNGVSANNADHIVVGTNSDETESSGSFVRKRLLSPLNNMLFPEQFSGDSMDIGRSTFHSSSHGSRSLYIAQDYKKANIGRKKHIRAPIWPISKFSEQKGMRNYHETTSLCFTDGPLLEENEVIPFNCLPSSEVNCLGGLNKVRPSSSATPALTKDDNAAPLSSSPLRPRFSEKLTVPCRGKIIKSERDIFENMGHLYKENVSSFLGSCREEDFGIASTSFEDCRCLKKGIQSSSPESNTGRSWPIYQDLGTTASCMKLSRSLRGLPIRRSLVGSFEESLFSGRLAMGRHSQRIDGFLAVISVSGGNFSPKVQKLPFGVVSVDGDNYLLYYASINLAGNSPSNGCRGQNFKRGFASDDPQNSKSRLRIPVKGRIQLVLSNPEKTPIHTFFCNYDLGDMPAGSKTFLRQKMTLDSVGSNITCQKEGQHNTEVKLERKGTSALETSRLGETVDGKEIACESCKEKCNGGDACHETDRKSQHSCSKVNRSTSNAGSLRYALHLHFLCPSPIKGSKSVQTSKSDPLSIAHGTRDKKDERRFYLYNDLKVVFPQRHLDADEGKIACNTLSPVKTEKRKDIVETKRNSIKWVAPIFTVISVLTGWKT</sequence>
<gene>
    <name evidence="3 4 5" type="primary">LOC113722859</name>
</gene>
<dbReference type="GeneID" id="113722859"/>
<dbReference type="InterPro" id="IPR033473">
    <property type="entry name" value="Atos-like_C"/>
</dbReference>
<evidence type="ECO:0000313" key="2">
    <source>
        <dbReference type="Proteomes" id="UP001652660"/>
    </source>
</evidence>
<dbReference type="PANTHER" id="PTHR13199:SF23">
    <property type="entry name" value="MEIOSIS CHROMOSOME SEGREGATION FAMILY PROTEIN"/>
    <property type="match status" value="1"/>
</dbReference>
<dbReference type="Proteomes" id="UP001652660">
    <property type="component" value="Chromosome 7e"/>
</dbReference>
<dbReference type="Pfam" id="PF13889">
    <property type="entry name" value="Chromosome_seg"/>
    <property type="match status" value="1"/>
</dbReference>
<feature type="domain" description="Atos-like conserved" evidence="1">
    <location>
        <begin position="403"/>
        <end position="462"/>
    </location>
</feature>